<protein>
    <submittedName>
        <fullName evidence="1">Uncharacterized protein</fullName>
    </submittedName>
</protein>
<dbReference type="EMBL" id="QLYX01000008">
    <property type="protein sequence ID" value="RAY13599.1"/>
    <property type="molecule type" value="Genomic_DNA"/>
</dbReference>
<sequence length="66" mass="7600">MDVNDAEIYQVQAALRKRHGTPWIWYGWRTRSWWALAGGRLVEAVSPGELGRAMRAPAAWPWPPVR</sequence>
<name>A0A365H3G8_9ACTN</name>
<organism evidence="1 2">
    <name type="scientific">Actinomadura craniellae</name>
    <dbReference type="NCBI Taxonomy" id="2231787"/>
    <lineage>
        <taxon>Bacteria</taxon>
        <taxon>Bacillati</taxon>
        <taxon>Actinomycetota</taxon>
        <taxon>Actinomycetes</taxon>
        <taxon>Streptosporangiales</taxon>
        <taxon>Thermomonosporaceae</taxon>
        <taxon>Actinomadura</taxon>
    </lineage>
</organism>
<keyword evidence="2" id="KW-1185">Reference proteome</keyword>
<dbReference type="AlphaFoldDB" id="A0A365H3G8"/>
<accession>A0A365H3G8</accession>
<dbReference type="Proteomes" id="UP000251891">
    <property type="component" value="Unassembled WGS sequence"/>
</dbReference>
<evidence type="ECO:0000313" key="1">
    <source>
        <dbReference type="EMBL" id="RAY13599.1"/>
    </source>
</evidence>
<gene>
    <name evidence="1" type="ORF">DPM19_18140</name>
</gene>
<reference evidence="1 2" key="1">
    <citation type="submission" date="2018-06" db="EMBL/GenBank/DDBJ databases">
        <title>Actinomadura craniellae sp. nov. isolated from marine sponge Craniella sp.</title>
        <authorList>
            <person name="Li L."/>
            <person name="Xu Q.H."/>
            <person name="Lin H.W."/>
            <person name="Lu Y.H."/>
        </authorList>
    </citation>
    <scope>NUCLEOTIDE SEQUENCE [LARGE SCALE GENOMIC DNA]</scope>
    <source>
        <strain evidence="1 2">LHW63021</strain>
    </source>
</reference>
<evidence type="ECO:0000313" key="2">
    <source>
        <dbReference type="Proteomes" id="UP000251891"/>
    </source>
</evidence>
<proteinExistence type="predicted"/>
<comment type="caution">
    <text evidence="1">The sequence shown here is derived from an EMBL/GenBank/DDBJ whole genome shotgun (WGS) entry which is preliminary data.</text>
</comment>